<protein>
    <submittedName>
        <fullName evidence="1">Putative LPS biosynthesis protein WbpG</fullName>
    </submittedName>
</protein>
<dbReference type="EMBL" id="AFRQ01000037">
    <property type="protein sequence ID" value="EGP46650.1"/>
    <property type="molecule type" value="Genomic_DNA"/>
</dbReference>
<evidence type="ECO:0000313" key="2">
    <source>
        <dbReference type="Proteomes" id="UP000004853"/>
    </source>
</evidence>
<evidence type="ECO:0000313" key="1">
    <source>
        <dbReference type="EMBL" id="EGP46650.1"/>
    </source>
</evidence>
<comment type="caution">
    <text evidence="1">The sequence shown here is derived from an EMBL/GenBank/DDBJ whole genome shotgun (WGS) entry which is preliminary data.</text>
</comment>
<dbReference type="NCBIfam" id="TIGR03573">
    <property type="entry name" value="WbuX"/>
    <property type="match status" value="1"/>
</dbReference>
<sequence>MDTSDPLITFDDQGVCSHCTTFDTSTSKFWYPNEHGAQLFQKRIEAIRAERRKHEYDCIIGLSGGIDSSYLALKIKEYDLRPLIVHVDAGWNSELAVHNIERIVKHCNYDLHTHVIDWEVMRDLQAAYLRAGVANQDVPQDHAFFGALYHFAVKNNIRHVISGGNIATESVLPRAWGHNAMDAINLKAIHRKHGTRSLGSFPVINFFQYYFYYPFIRKMDVIRPLNYLPYRKDEALKYLQETVGYRDYGRKHGESVFTRFFQNHYLPYKFGYDKRRAHLSSRILSGDIDRATALAALEEPLYDEQELRQDKAYIAKKLGFSAEEFEQLLQPPGRVYTDYANQDGLYAAVRAGMRAVSALTGGRKVRVYS</sequence>
<dbReference type="CDD" id="cd01996">
    <property type="entry name" value="AANH_WbpG-like"/>
    <property type="match status" value="1"/>
</dbReference>
<name>F7SYY0_9BURK</name>
<dbReference type="HOGENOM" id="CLU_056004_0_0_4"/>
<accession>F7SYY0</accession>
<reference evidence="1 2" key="1">
    <citation type="submission" date="2011-06" db="EMBL/GenBank/DDBJ databases">
        <authorList>
            <person name="Bador J."/>
            <person name="Amoureux L."/>
            <person name="Neuwirth C."/>
        </authorList>
    </citation>
    <scope>NUCLEOTIDE SEQUENCE [LARGE SCALE GENOMIC DNA]</scope>
    <source>
        <strain evidence="1 2">AXX-A</strain>
    </source>
</reference>
<dbReference type="SUPFAM" id="SSF52402">
    <property type="entry name" value="Adenine nucleotide alpha hydrolases-like"/>
    <property type="match status" value="1"/>
</dbReference>
<dbReference type="InterPro" id="IPR020022">
    <property type="entry name" value="N-acetyl_sugar_amidoTrfase"/>
</dbReference>
<organism evidence="1 2">
    <name type="scientific">Achromobacter insuavis AXX-A</name>
    <dbReference type="NCBI Taxonomy" id="1003200"/>
    <lineage>
        <taxon>Bacteria</taxon>
        <taxon>Pseudomonadati</taxon>
        <taxon>Pseudomonadota</taxon>
        <taxon>Betaproteobacteria</taxon>
        <taxon>Burkholderiales</taxon>
        <taxon>Alcaligenaceae</taxon>
        <taxon>Achromobacter</taxon>
    </lineage>
</organism>
<dbReference type="InterPro" id="IPR014729">
    <property type="entry name" value="Rossmann-like_a/b/a_fold"/>
</dbReference>
<dbReference type="AlphaFoldDB" id="F7SYY0"/>
<dbReference type="PATRIC" id="fig|1003200.3.peg.1853"/>
<proteinExistence type="predicted"/>
<dbReference type="eggNOG" id="COG0037">
    <property type="taxonomic scope" value="Bacteria"/>
</dbReference>
<gene>
    <name evidence="1" type="ORF">AXXA_09418</name>
</gene>
<dbReference type="Gene3D" id="3.40.50.620">
    <property type="entry name" value="HUPs"/>
    <property type="match status" value="1"/>
</dbReference>
<dbReference type="Proteomes" id="UP000004853">
    <property type="component" value="Unassembled WGS sequence"/>
</dbReference>